<dbReference type="AlphaFoldDB" id="A0A2T5JLI3"/>
<dbReference type="Gene3D" id="1.20.1270.210">
    <property type="match status" value="1"/>
</dbReference>
<keyword evidence="3" id="KW-1185">Reference proteome</keyword>
<evidence type="ECO:0000256" key="1">
    <source>
        <dbReference type="SAM" id="MobiDB-lite"/>
    </source>
</evidence>
<dbReference type="Gene3D" id="3.40.140.120">
    <property type="match status" value="1"/>
</dbReference>
<reference evidence="2 3" key="1">
    <citation type="submission" date="2018-04" db="EMBL/GenBank/DDBJ databases">
        <title>Genomic Encyclopedia of Type Strains, Phase III (KMG-III): the genomes of soil and plant-associated and newly described type strains.</title>
        <authorList>
            <person name="Whitman W."/>
        </authorList>
    </citation>
    <scope>NUCLEOTIDE SEQUENCE [LARGE SCALE GENOMIC DNA]</scope>
    <source>
        <strain evidence="2 3">KA25</strain>
    </source>
</reference>
<evidence type="ECO:0000313" key="3">
    <source>
        <dbReference type="Proteomes" id="UP000244060"/>
    </source>
</evidence>
<comment type="caution">
    <text evidence="2">The sequence shown here is derived from an EMBL/GenBank/DDBJ whole genome shotgun (WGS) entry which is preliminary data.</text>
</comment>
<dbReference type="InterPro" id="IPR006427">
    <property type="entry name" value="Portal_HK97"/>
</dbReference>
<dbReference type="InterPro" id="IPR006944">
    <property type="entry name" value="Phage/GTA_portal"/>
</dbReference>
<proteinExistence type="predicted"/>
<dbReference type="Gene3D" id="3.30.1120.70">
    <property type="match status" value="1"/>
</dbReference>
<dbReference type="NCBIfam" id="TIGR01537">
    <property type="entry name" value="portal_HK97"/>
    <property type="match status" value="1"/>
</dbReference>
<dbReference type="OrthoDB" id="7592047at2"/>
<sequence>MKLWPFTRKSLATPSEDLSAIFGVMPTIAGASVTPLEALKVPAVSAAVRTISEACATLDVKLVEILADGTEADVPDHPILPLLRDRANDWTSGFELIRDMVIDALLTDIGALAWVNRVGGRPVEIIHYRRGMMAVEFDQGTGEPRYSLNSVPLPSSDVIHLREPFGRCPVTLAREAIAAAIVMERHAARLFGRGARPSGVLSFPKGMGDEAVRKARAAWRATHEGQDAGGATAILYDGAEFQPLTLASTDAQFLENRKFQITEIARAFNIPAPMIGDLERATWGNAEQKAKEFLSYCLEPRLKALEGALGRALLTEDERGRFAIRFDRDDISRADLATRATTINSLIASQVLNPNEGRGWLGMEPRPGGDEFRNPNITAAAEPPQQEPSNAE</sequence>
<name>A0A2T5JLI3_9RHOB</name>
<dbReference type="Proteomes" id="UP000244060">
    <property type="component" value="Unassembled WGS sequence"/>
</dbReference>
<dbReference type="EMBL" id="QAOT01000038">
    <property type="protein sequence ID" value="PTR07773.1"/>
    <property type="molecule type" value="Genomic_DNA"/>
</dbReference>
<dbReference type="RefSeq" id="WP_108222693.1">
    <property type="nucleotide sequence ID" value="NZ_QAOT01000038.1"/>
</dbReference>
<dbReference type="Pfam" id="PF04860">
    <property type="entry name" value="Phage_portal"/>
    <property type="match status" value="1"/>
</dbReference>
<evidence type="ECO:0000313" key="2">
    <source>
        <dbReference type="EMBL" id="PTR07773.1"/>
    </source>
</evidence>
<organism evidence="2 3">
    <name type="scientific">Cereibacter azotoformans</name>
    <dbReference type="NCBI Taxonomy" id="43057"/>
    <lineage>
        <taxon>Bacteria</taxon>
        <taxon>Pseudomonadati</taxon>
        <taxon>Pseudomonadota</taxon>
        <taxon>Alphaproteobacteria</taxon>
        <taxon>Rhodobacterales</taxon>
        <taxon>Paracoccaceae</taxon>
        <taxon>Cereibacter</taxon>
    </lineage>
</organism>
<protein>
    <submittedName>
        <fullName evidence="2">HK97 family phage portal protein</fullName>
    </submittedName>
</protein>
<feature type="region of interest" description="Disordered" evidence="1">
    <location>
        <begin position="357"/>
        <end position="392"/>
    </location>
</feature>
<gene>
    <name evidence="2" type="ORF">C8J28_1388</name>
</gene>
<accession>A0A2T5JLI3</accession>